<dbReference type="Proteomes" id="UP000696485">
    <property type="component" value="Unassembled WGS sequence"/>
</dbReference>
<evidence type="ECO:0000313" key="1">
    <source>
        <dbReference type="EMBL" id="KAF9331808.1"/>
    </source>
</evidence>
<evidence type="ECO:0000313" key="2">
    <source>
        <dbReference type="Proteomes" id="UP000696485"/>
    </source>
</evidence>
<protein>
    <recommendedName>
        <fullName evidence="3">F-box domain-containing protein</fullName>
    </recommendedName>
</protein>
<comment type="caution">
    <text evidence="1">The sequence shown here is derived from an EMBL/GenBank/DDBJ whole genome shotgun (WGS) entry which is preliminary data.</text>
</comment>
<name>A0A9P5SKJ2_9FUNG</name>
<organism evidence="1 2">
    <name type="scientific">Podila minutissima</name>
    <dbReference type="NCBI Taxonomy" id="64525"/>
    <lineage>
        <taxon>Eukaryota</taxon>
        <taxon>Fungi</taxon>
        <taxon>Fungi incertae sedis</taxon>
        <taxon>Mucoromycota</taxon>
        <taxon>Mortierellomycotina</taxon>
        <taxon>Mortierellomycetes</taxon>
        <taxon>Mortierellales</taxon>
        <taxon>Mortierellaceae</taxon>
        <taxon>Podila</taxon>
    </lineage>
</organism>
<dbReference type="AlphaFoldDB" id="A0A9P5SKJ2"/>
<dbReference type="InterPro" id="IPR032675">
    <property type="entry name" value="LRR_dom_sf"/>
</dbReference>
<keyword evidence="2" id="KW-1185">Reference proteome</keyword>
<accession>A0A9P5SKJ2</accession>
<dbReference type="SUPFAM" id="SSF52047">
    <property type="entry name" value="RNI-like"/>
    <property type="match status" value="1"/>
</dbReference>
<dbReference type="EMBL" id="JAAAUY010000300">
    <property type="protein sequence ID" value="KAF9331808.1"/>
    <property type="molecule type" value="Genomic_DNA"/>
</dbReference>
<reference evidence="1" key="1">
    <citation type="journal article" date="2020" name="Fungal Divers.">
        <title>Resolving the Mortierellaceae phylogeny through synthesis of multi-gene phylogenetics and phylogenomics.</title>
        <authorList>
            <person name="Vandepol N."/>
            <person name="Liber J."/>
            <person name="Desiro A."/>
            <person name="Na H."/>
            <person name="Kennedy M."/>
            <person name="Barry K."/>
            <person name="Grigoriev I.V."/>
            <person name="Miller A.N."/>
            <person name="O'Donnell K."/>
            <person name="Stajich J.E."/>
            <person name="Bonito G."/>
        </authorList>
    </citation>
    <scope>NUCLEOTIDE SEQUENCE</scope>
    <source>
        <strain evidence="1">NVP1</strain>
    </source>
</reference>
<proteinExistence type="predicted"/>
<dbReference type="Gene3D" id="3.80.10.10">
    <property type="entry name" value="Ribonuclease Inhibitor"/>
    <property type="match status" value="1"/>
</dbReference>
<sequence length="475" mass="54182">MDIALNLPEIIQRIGWFLPLWEPTEEQGDSFVLYPQDLVACARVCHTWRRTLLPLLGRVYDGEEMERWNTAWPNYLFPYCRLARLNTTTLLDHPHLTQLTELEVCTTASHAQAIQILHSNVHLQRLSWSIPDTRDMNTVSHTDVITALESLSSLRSLTLDSFHWCFDRFAHVINRNAELTSLTMSHCRGLEDIEKNLFMNNVKELYLDCAWRVNAGLLDLIWESANLELLMVRLDQDCPLVELCEILQERCPKVTALKCTRLGREEEEEAQSGSIVRDQIAMLVESVKCLNSLELNVYELSDDICSGFLDIRANDLERVEIVVHRDSKESLASASRILTSCPGLRSFSITRQCSDPFWYDSTWSYGVVSALFEKVWVCAGLESLIIGDIEDPSRLPEYTEASALAVTIGDYGWRVKQGRPLGQHGYCLTLALAKKAIEQAVHMPRLKAFKVNRFTFVRQGVSHLIRAPPSQSQIM</sequence>
<evidence type="ECO:0008006" key="3">
    <source>
        <dbReference type="Google" id="ProtNLM"/>
    </source>
</evidence>
<gene>
    <name evidence="1" type="ORF">BG006_005357</name>
</gene>